<gene>
    <name evidence="1" type="ORF">RF11_09278</name>
</gene>
<accession>A0A0C2J6S3</accession>
<name>A0A0C2J6S3_THEKT</name>
<dbReference type="InterPro" id="IPR016181">
    <property type="entry name" value="Acyl_CoA_acyltransferase"/>
</dbReference>
<dbReference type="SUPFAM" id="SSF55729">
    <property type="entry name" value="Acyl-CoA N-acyltransferases (Nat)"/>
    <property type="match status" value="1"/>
</dbReference>
<protein>
    <recommendedName>
        <fullName evidence="3">Ornithine decarboxylase antizyme</fullName>
    </recommendedName>
</protein>
<proteinExistence type="predicted"/>
<dbReference type="Gene3D" id="3.40.630.60">
    <property type="match status" value="1"/>
</dbReference>
<evidence type="ECO:0008006" key="3">
    <source>
        <dbReference type="Google" id="ProtNLM"/>
    </source>
</evidence>
<dbReference type="EMBL" id="JWZT01004076">
    <property type="protein sequence ID" value="KII64868.1"/>
    <property type="molecule type" value="Genomic_DNA"/>
</dbReference>
<dbReference type="InterPro" id="IPR038581">
    <property type="entry name" value="ODC_AZ_sf"/>
</dbReference>
<dbReference type="AlphaFoldDB" id="A0A0C2J6S3"/>
<keyword evidence="2" id="KW-1185">Reference proteome</keyword>
<dbReference type="Proteomes" id="UP000031668">
    <property type="component" value="Unassembled WGS sequence"/>
</dbReference>
<reference evidence="1 2" key="1">
    <citation type="journal article" date="2014" name="Genome Biol. Evol.">
        <title>The genome of the myxosporean Thelohanellus kitauei shows adaptations to nutrient acquisition within its fish host.</title>
        <authorList>
            <person name="Yang Y."/>
            <person name="Xiong J."/>
            <person name="Zhou Z."/>
            <person name="Huo F."/>
            <person name="Miao W."/>
            <person name="Ran C."/>
            <person name="Liu Y."/>
            <person name="Zhang J."/>
            <person name="Feng J."/>
            <person name="Wang M."/>
            <person name="Wang M."/>
            <person name="Wang L."/>
            <person name="Yao B."/>
        </authorList>
    </citation>
    <scope>NUCLEOTIDE SEQUENCE [LARGE SCALE GENOMIC DNA]</scope>
    <source>
        <strain evidence="1">Wuqing</strain>
    </source>
</reference>
<evidence type="ECO:0000313" key="2">
    <source>
        <dbReference type="Proteomes" id="UP000031668"/>
    </source>
</evidence>
<comment type="caution">
    <text evidence="1">The sequence shown here is derived from an EMBL/GenBank/DDBJ whole genome shotgun (WGS) entry which is preliminary data.</text>
</comment>
<organism evidence="1 2">
    <name type="scientific">Thelohanellus kitauei</name>
    <name type="common">Myxosporean</name>
    <dbReference type="NCBI Taxonomy" id="669202"/>
    <lineage>
        <taxon>Eukaryota</taxon>
        <taxon>Metazoa</taxon>
        <taxon>Cnidaria</taxon>
        <taxon>Myxozoa</taxon>
        <taxon>Myxosporea</taxon>
        <taxon>Bivalvulida</taxon>
        <taxon>Platysporina</taxon>
        <taxon>Myxobolidae</taxon>
        <taxon>Thelohanellus</taxon>
    </lineage>
</organism>
<sequence length="166" mass="19101">MVRVVLKSLSELCHEMNIEPISSIKAIDDSCPHKPLVDTHKFAQALYDETEIRITSLKVEYFQILLHRDDDLIVELIAVMISNACLVYFPQELFSDDLPNHISDLLDHLEMHSKAEKLVICLEKSWTEIQAAVHVLLTLGFEHTYHLQKSILPKSLSSFVMLGWEF</sequence>
<evidence type="ECO:0000313" key="1">
    <source>
        <dbReference type="EMBL" id="KII64868.1"/>
    </source>
</evidence>